<evidence type="ECO:0000256" key="9">
    <source>
        <dbReference type="ARBA" id="ARBA00023136"/>
    </source>
</evidence>
<protein>
    <recommendedName>
        <fullName evidence="10">Hexosyltransferase</fullName>
        <ecNumber evidence="10">2.4.1.-</ecNumber>
    </recommendedName>
</protein>
<comment type="similarity">
    <text evidence="2 10">Belongs to the glycosyltransferase 31 family.</text>
</comment>
<evidence type="ECO:0000256" key="7">
    <source>
        <dbReference type="ARBA" id="ARBA00022989"/>
    </source>
</evidence>
<keyword evidence="5" id="KW-0812">Transmembrane</keyword>
<evidence type="ECO:0000313" key="12">
    <source>
        <dbReference type="Proteomes" id="UP000605970"/>
    </source>
</evidence>
<gene>
    <name evidence="11" type="ORF">Mgra_00008556</name>
</gene>
<dbReference type="EMBL" id="JABEBT010000115">
    <property type="protein sequence ID" value="KAF7631182.1"/>
    <property type="molecule type" value="Genomic_DNA"/>
</dbReference>
<dbReference type="EC" id="2.4.1.-" evidence="10"/>
<keyword evidence="4" id="KW-0808">Transferase</keyword>
<dbReference type="OrthoDB" id="6355886at2759"/>
<evidence type="ECO:0000256" key="10">
    <source>
        <dbReference type="RuleBase" id="RU363063"/>
    </source>
</evidence>
<dbReference type="Proteomes" id="UP000605970">
    <property type="component" value="Unassembled WGS sequence"/>
</dbReference>
<dbReference type="InterPro" id="IPR002659">
    <property type="entry name" value="Glyco_trans_31"/>
</dbReference>
<evidence type="ECO:0000256" key="3">
    <source>
        <dbReference type="ARBA" id="ARBA00022676"/>
    </source>
</evidence>
<sequence length="187" mass="22017">MVHAALQWQQTFCPQAKYVMKTDDDTVVHLERLDFWINIKFDIDLEENNPATCWGTALINTEPIREKKHKWYVPEEVYPNKKYPNYLNGCTYMCSSLAITKIIENCPKVNAVNMEDVLFTGIVAEQANVSRIDEPWHFYWGGSHFDQQTYCAQNVPYIFAVYDHIYSIELFVDLYENLKALKCKWNL</sequence>
<keyword evidence="12" id="KW-1185">Reference proteome</keyword>
<dbReference type="PANTHER" id="PTHR11214:SF3">
    <property type="entry name" value="BETA-1,3-GALACTOSYLTRANSFERASE 6"/>
    <property type="match status" value="1"/>
</dbReference>
<dbReference type="GO" id="GO:0000139">
    <property type="term" value="C:Golgi membrane"/>
    <property type="evidence" value="ECO:0007669"/>
    <property type="project" value="UniProtKB-SubCell"/>
</dbReference>
<evidence type="ECO:0000256" key="4">
    <source>
        <dbReference type="ARBA" id="ARBA00022679"/>
    </source>
</evidence>
<keyword evidence="9" id="KW-0472">Membrane</keyword>
<dbReference type="Pfam" id="PF01762">
    <property type="entry name" value="Galactosyl_T"/>
    <property type="match status" value="1"/>
</dbReference>
<reference evidence="11" key="1">
    <citation type="journal article" date="2020" name="Ecol. Evol.">
        <title>Genome structure and content of the rice root-knot nematode (Meloidogyne graminicola).</title>
        <authorList>
            <person name="Phan N.T."/>
            <person name="Danchin E.G.J."/>
            <person name="Klopp C."/>
            <person name="Perfus-Barbeoch L."/>
            <person name="Kozlowski D.K."/>
            <person name="Koutsovoulos G.D."/>
            <person name="Lopez-Roques C."/>
            <person name="Bouchez O."/>
            <person name="Zahm M."/>
            <person name="Besnard G."/>
            <person name="Bellafiore S."/>
        </authorList>
    </citation>
    <scope>NUCLEOTIDE SEQUENCE</scope>
    <source>
        <strain evidence="11">VN-18</strain>
    </source>
</reference>
<evidence type="ECO:0000256" key="8">
    <source>
        <dbReference type="ARBA" id="ARBA00023034"/>
    </source>
</evidence>
<evidence type="ECO:0000256" key="2">
    <source>
        <dbReference type="ARBA" id="ARBA00008661"/>
    </source>
</evidence>
<dbReference type="GO" id="GO:0016758">
    <property type="term" value="F:hexosyltransferase activity"/>
    <property type="evidence" value="ECO:0007669"/>
    <property type="project" value="InterPro"/>
</dbReference>
<keyword evidence="3 10" id="KW-0328">Glycosyltransferase</keyword>
<evidence type="ECO:0000313" key="11">
    <source>
        <dbReference type="EMBL" id="KAF7631182.1"/>
    </source>
</evidence>
<evidence type="ECO:0000256" key="1">
    <source>
        <dbReference type="ARBA" id="ARBA00004323"/>
    </source>
</evidence>
<dbReference type="PANTHER" id="PTHR11214">
    <property type="entry name" value="BETA-1,3-N-ACETYLGLUCOSAMINYLTRANSFERASE"/>
    <property type="match status" value="1"/>
</dbReference>
<accession>A0A8S9ZFB6</accession>
<keyword evidence="6" id="KW-0735">Signal-anchor</keyword>
<organism evidence="11 12">
    <name type="scientific">Meloidogyne graminicola</name>
    <dbReference type="NCBI Taxonomy" id="189291"/>
    <lineage>
        <taxon>Eukaryota</taxon>
        <taxon>Metazoa</taxon>
        <taxon>Ecdysozoa</taxon>
        <taxon>Nematoda</taxon>
        <taxon>Chromadorea</taxon>
        <taxon>Rhabditida</taxon>
        <taxon>Tylenchina</taxon>
        <taxon>Tylenchomorpha</taxon>
        <taxon>Tylenchoidea</taxon>
        <taxon>Meloidogynidae</taxon>
        <taxon>Meloidogyninae</taxon>
        <taxon>Meloidogyne</taxon>
    </lineage>
</organism>
<keyword evidence="7" id="KW-1133">Transmembrane helix</keyword>
<evidence type="ECO:0000256" key="6">
    <source>
        <dbReference type="ARBA" id="ARBA00022968"/>
    </source>
</evidence>
<keyword evidence="8 10" id="KW-0333">Golgi apparatus</keyword>
<evidence type="ECO:0000256" key="5">
    <source>
        <dbReference type="ARBA" id="ARBA00022692"/>
    </source>
</evidence>
<proteinExistence type="inferred from homology"/>
<dbReference type="Gene3D" id="3.90.550.50">
    <property type="match status" value="1"/>
</dbReference>
<name>A0A8S9ZFB6_9BILA</name>
<dbReference type="AlphaFoldDB" id="A0A8S9ZFB6"/>
<dbReference type="GO" id="GO:0006493">
    <property type="term" value="P:protein O-linked glycosylation"/>
    <property type="evidence" value="ECO:0007669"/>
    <property type="project" value="TreeGrafter"/>
</dbReference>
<comment type="subcellular location">
    <subcellularLocation>
        <location evidence="1 10">Golgi apparatus membrane</location>
        <topology evidence="1 10">Single-pass type II membrane protein</topology>
    </subcellularLocation>
</comment>
<comment type="caution">
    <text evidence="11">The sequence shown here is derived from an EMBL/GenBank/DDBJ whole genome shotgun (WGS) entry which is preliminary data.</text>
</comment>